<dbReference type="OrthoDB" id="3556580at2"/>
<reference evidence="1 2" key="1">
    <citation type="submission" date="2019-03" db="EMBL/GenBank/DDBJ databases">
        <title>Draft genome sequences of novel Actinobacteria.</title>
        <authorList>
            <person name="Sahin N."/>
            <person name="Ay H."/>
            <person name="Saygin H."/>
        </authorList>
    </citation>
    <scope>NUCLEOTIDE SEQUENCE [LARGE SCALE GENOMIC DNA]</scope>
    <source>
        <strain evidence="1 2">7K502</strain>
    </source>
</reference>
<comment type="caution">
    <text evidence="1">The sequence shown here is derived from an EMBL/GenBank/DDBJ whole genome shotgun (WGS) entry which is preliminary data.</text>
</comment>
<gene>
    <name evidence="1" type="ORF">E1288_28870</name>
</gene>
<evidence type="ECO:0000313" key="2">
    <source>
        <dbReference type="Proteomes" id="UP000294947"/>
    </source>
</evidence>
<name>A0A4R4YHG0_9PSEU</name>
<dbReference type="Pfam" id="PF16827">
    <property type="entry name" value="zf-HC3"/>
    <property type="match status" value="1"/>
</dbReference>
<dbReference type="Proteomes" id="UP000294947">
    <property type="component" value="Unassembled WGS sequence"/>
</dbReference>
<evidence type="ECO:0008006" key="3">
    <source>
        <dbReference type="Google" id="ProtNLM"/>
    </source>
</evidence>
<keyword evidence="2" id="KW-1185">Reference proteome</keyword>
<dbReference type="EMBL" id="SMKW01000045">
    <property type="protein sequence ID" value="TDD42732.1"/>
    <property type="molecule type" value="Genomic_DNA"/>
</dbReference>
<proteinExistence type="predicted"/>
<organism evidence="1 2">
    <name type="scientific">Saccharopolyspora elongata</name>
    <dbReference type="NCBI Taxonomy" id="2530387"/>
    <lineage>
        <taxon>Bacteria</taxon>
        <taxon>Bacillati</taxon>
        <taxon>Actinomycetota</taxon>
        <taxon>Actinomycetes</taxon>
        <taxon>Pseudonocardiales</taxon>
        <taxon>Pseudonocardiaceae</taxon>
        <taxon>Saccharopolyspora</taxon>
    </lineage>
</organism>
<dbReference type="AlphaFoldDB" id="A0A4R4YHG0"/>
<accession>A0A4R4YHG0</accession>
<protein>
    <recommendedName>
        <fullName evidence="3">Zinc-finger</fullName>
    </recommendedName>
</protein>
<dbReference type="RefSeq" id="WP_132490464.1">
    <property type="nucleotide sequence ID" value="NZ_SMKW01000045.1"/>
</dbReference>
<dbReference type="InterPro" id="IPR031795">
    <property type="entry name" value="Zf-HC3"/>
</dbReference>
<sequence>MYPFHWVPAAGQRHASLDERPCGCSYPTGTQVLTLCLQHLSADNSELAWFWDTCPECNREARRLAGVGP</sequence>
<evidence type="ECO:0000313" key="1">
    <source>
        <dbReference type="EMBL" id="TDD42732.1"/>
    </source>
</evidence>